<dbReference type="RefSeq" id="WP_249479852.1">
    <property type="nucleotide sequence ID" value="NZ_CP097218.1"/>
</dbReference>
<dbReference type="EMBL" id="CP097218">
    <property type="protein sequence ID" value="UQN30504.1"/>
    <property type="molecule type" value="Genomic_DNA"/>
</dbReference>
<feature type="transmembrane region" description="Helical" evidence="1">
    <location>
        <begin position="6"/>
        <end position="28"/>
    </location>
</feature>
<organism evidence="2 3">
    <name type="scientific">Brachybacterium kimchii</name>
    <dbReference type="NCBI Taxonomy" id="2942909"/>
    <lineage>
        <taxon>Bacteria</taxon>
        <taxon>Bacillati</taxon>
        <taxon>Actinomycetota</taxon>
        <taxon>Actinomycetes</taxon>
        <taxon>Micrococcales</taxon>
        <taxon>Dermabacteraceae</taxon>
        <taxon>Brachybacterium</taxon>
    </lineage>
</organism>
<accession>A0ABY4N8R2</accession>
<keyword evidence="1" id="KW-1133">Transmembrane helix</keyword>
<evidence type="ECO:0000256" key="1">
    <source>
        <dbReference type="SAM" id="Phobius"/>
    </source>
</evidence>
<evidence type="ECO:0000313" key="3">
    <source>
        <dbReference type="Proteomes" id="UP001055868"/>
    </source>
</evidence>
<proteinExistence type="predicted"/>
<dbReference type="Proteomes" id="UP001055868">
    <property type="component" value="Chromosome"/>
</dbReference>
<keyword evidence="3" id="KW-1185">Reference proteome</keyword>
<name>A0ABY4N8R2_9MICO</name>
<keyword evidence="1" id="KW-0812">Transmembrane</keyword>
<evidence type="ECO:0000313" key="2">
    <source>
        <dbReference type="EMBL" id="UQN30504.1"/>
    </source>
</evidence>
<protein>
    <submittedName>
        <fullName evidence="2">Uncharacterized protein</fullName>
    </submittedName>
</protein>
<sequence>MSAPATVPITVLVVLLISALFVLFARWVDKRDRAATTKRARLVDALKSLTYSCDGRYLTITRSEKWADDMSAHVNVSTQLRQVFTISAPGHADIRHCHLVDDGLVRLAGAELPKHFDRPIELRPRVFRPKTSDEVRRSELPYLAVELNLDQAALDATTVELAGHELRCVVEHDGCRVVGCTDWTDYHPTSSDKDTP</sequence>
<reference evidence="2" key="1">
    <citation type="submission" date="2022-05" db="EMBL/GenBank/DDBJ databases">
        <title>Genomic analysis of Brachybacterium sp. CBA3104.</title>
        <authorList>
            <person name="Roh S.W."/>
            <person name="Kim Y.B."/>
            <person name="Kim Y."/>
        </authorList>
    </citation>
    <scope>NUCLEOTIDE SEQUENCE</scope>
    <source>
        <strain evidence="2">CBA3104</strain>
    </source>
</reference>
<keyword evidence="1" id="KW-0472">Membrane</keyword>
<gene>
    <name evidence="2" type="ORF">M4486_03940</name>
</gene>